<proteinExistence type="predicted"/>
<feature type="compositionally biased region" description="Low complexity" evidence="1">
    <location>
        <begin position="50"/>
        <end position="63"/>
    </location>
</feature>
<organism evidence="2 3">
    <name type="scientific">Mycena metata</name>
    <dbReference type="NCBI Taxonomy" id="1033252"/>
    <lineage>
        <taxon>Eukaryota</taxon>
        <taxon>Fungi</taxon>
        <taxon>Dikarya</taxon>
        <taxon>Basidiomycota</taxon>
        <taxon>Agaricomycotina</taxon>
        <taxon>Agaricomycetes</taxon>
        <taxon>Agaricomycetidae</taxon>
        <taxon>Agaricales</taxon>
        <taxon>Marasmiineae</taxon>
        <taxon>Mycenaceae</taxon>
        <taxon>Mycena</taxon>
    </lineage>
</organism>
<dbReference type="Proteomes" id="UP001215598">
    <property type="component" value="Unassembled WGS sequence"/>
</dbReference>
<feature type="region of interest" description="Disordered" evidence="1">
    <location>
        <begin position="27"/>
        <end position="110"/>
    </location>
</feature>
<gene>
    <name evidence="2" type="ORF">B0H16DRAFT_897122</name>
</gene>
<dbReference type="EMBL" id="JARKIB010000071">
    <property type="protein sequence ID" value="KAJ7748901.1"/>
    <property type="molecule type" value="Genomic_DNA"/>
</dbReference>
<evidence type="ECO:0000256" key="1">
    <source>
        <dbReference type="SAM" id="MobiDB-lite"/>
    </source>
</evidence>
<feature type="compositionally biased region" description="Basic residues" evidence="1">
    <location>
        <begin position="30"/>
        <end position="43"/>
    </location>
</feature>
<reference evidence="2" key="1">
    <citation type="submission" date="2023-03" db="EMBL/GenBank/DDBJ databases">
        <title>Massive genome expansion in bonnet fungi (Mycena s.s.) driven by repeated elements and novel gene families across ecological guilds.</title>
        <authorList>
            <consortium name="Lawrence Berkeley National Laboratory"/>
            <person name="Harder C.B."/>
            <person name="Miyauchi S."/>
            <person name="Viragh M."/>
            <person name="Kuo A."/>
            <person name="Thoen E."/>
            <person name="Andreopoulos B."/>
            <person name="Lu D."/>
            <person name="Skrede I."/>
            <person name="Drula E."/>
            <person name="Henrissat B."/>
            <person name="Morin E."/>
            <person name="Kohler A."/>
            <person name="Barry K."/>
            <person name="LaButti K."/>
            <person name="Morin E."/>
            <person name="Salamov A."/>
            <person name="Lipzen A."/>
            <person name="Mereny Z."/>
            <person name="Hegedus B."/>
            <person name="Baldrian P."/>
            <person name="Stursova M."/>
            <person name="Weitz H."/>
            <person name="Taylor A."/>
            <person name="Grigoriev I.V."/>
            <person name="Nagy L.G."/>
            <person name="Martin F."/>
            <person name="Kauserud H."/>
        </authorList>
    </citation>
    <scope>NUCLEOTIDE SEQUENCE</scope>
    <source>
        <strain evidence="2">CBHHK182m</strain>
    </source>
</reference>
<sequence length="214" mass="23748">MSNPPEQPKSKFRDSLKAGWLKVEDVAHKGTSKLKNAFHRTPKHSPAPSPQRSRSPTPAPSSREGPPPGAIPTNPESAPSRVDNGEDSSKGGDPAQTDTSTPSEPDLNYEEWKIDSNSISQLRAWGAGHENSNWRKLAERIDHSLKSKTLEAVQDFIPDSPFPAKTLVKALVSRPFRKRSTTSLRKLSSIFVLLSRLPVGNQVRGRTWRQFVRQ</sequence>
<evidence type="ECO:0000313" key="2">
    <source>
        <dbReference type="EMBL" id="KAJ7748901.1"/>
    </source>
</evidence>
<evidence type="ECO:0000313" key="3">
    <source>
        <dbReference type="Proteomes" id="UP001215598"/>
    </source>
</evidence>
<name>A0AAD7N776_9AGAR</name>
<comment type="caution">
    <text evidence="2">The sequence shown here is derived from an EMBL/GenBank/DDBJ whole genome shotgun (WGS) entry which is preliminary data.</text>
</comment>
<accession>A0AAD7N776</accession>
<dbReference type="AlphaFoldDB" id="A0AAD7N776"/>
<protein>
    <submittedName>
        <fullName evidence="2">Uncharacterized protein</fullName>
    </submittedName>
</protein>
<keyword evidence="3" id="KW-1185">Reference proteome</keyword>